<accession>A0A0E9PVE6</accession>
<evidence type="ECO:0000313" key="1">
    <source>
        <dbReference type="EMBL" id="JAH08232.1"/>
    </source>
</evidence>
<reference evidence="1" key="1">
    <citation type="submission" date="2014-11" db="EMBL/GenBank/DDBJ databases">
        <authorList>
            <person name="Amaro Gonzalez C."/>
        </authorList>
    </citation>
    <scope>NUCLEOTIDE SEQUENCE</scope>
</reference>
<dbReference type="EMBL" id="GBXM01100345">
    <property type="protein sequence ID" value="JAH08232.1"/>
    <property type="molecule type" value="Transcribed_RNA"/>
</dbReference>
<reference evidence="1" key="2">
    <citation type="journal article" date="2015" name="Fish Shellfish Immunol.">
        <title>Early steps in the European eel (Anguilla anguilla)-Vibrio vulnificus interaction in the gills: Role of the RtxA13 toxin.</title>
        <authorList>
            <person name="Callol A."/>
            <person name="Pajuelo D."/>
            <person name="Ebbesson L."/>
            <person name="Teles M."/>
            <person name="MacKenzie S."/>
            <person name="Amaro C."/>
        </authorList>
    </citation>
    <scope>NUCLEOTIDE SEQUENCE</scope>
</reference>
<dbReference type="AlphaFoldDB" id="A0A0E9PVE6"/>
<name>A0A0E9PVE6_ANGAN</name>
<sequence>MAKLQVRVKPLCSVTESMGAFERNQQ</sequence>
<protein>
    <submittedName>
        <fullName evidence="1">Uncharacterized protein</fullName>
    </submittedName>
</protein>
<organism evidence="1">
    <name type="scientific">Anguilla anguilla</name>
    <name type="common">European freshwater eel</name>
    <name type="synonym">Muraena anguilla</name>
    <dbReference type="NCBI Taxonomy" id="7936"/>
    <lineage>
        <taxon>Eukaryota</taxon>
        <taxon>Metazoa</taxon>
        <taxon>Chordata</taxon>
        <taxon>Craniata</taxon>
        <taxon>Vertebrata</taxon>
        <taxon>Euteleostomi</taxon>
        <taxon>Actinopterygii</taxon>
        <taxon>Neopterygii</taxon>
        <taxon>Teleostei</taxon>
        <taxon>Anguilliformes</taxon>
        <taxon>Anguillidae</taxon>
        <taxon>Anguilla</taxon>
    </lineage>
</organism>
<proteinExistence type="predicted"/>